<keyword evidence="2" id="KW-1185">Reference proteome</keyword>
<sequence length="65" mass="7886">MYYLNFSDLSEEAQERLLAISKKDVERKFGDDMRKYVDKNFANFDVLIEEEAQRNLYSYSFKFLI</sequence>
<dbReference type="RefSeq" id="WP_147086374.1">
    <property type="nucleotide sequence ID" value="NZ_VORM01000008.1"/>
</dbReference>
<comment type="caution">
    <text evidence="1">The sequence shown here is derived from an EMBL/GenBank/DDBJ whole genome shotgun (WGS) entry which is preliminary data.</text>
</comment>
<proteinExistence type="predicted"/>
<dbReference type="OrthoDB" id="1448720at2"/>
<dbReference type="EMBL" id="VORO01000008">
    <property type="protein sequence ID" value="TXD89295.1"/>
    <property type="molecule type" value="Genomic_DNA"/>
</dbReference>
<organism evidence="1 2">
    <name type="scientific">Subsaximicrobium wynnwilliamsii</name>
    <dbReference type="NCBI Taxonomy" id="291179"/>
    <lineage>
        <taxon>Bacteria</taxon>
        <taxon>Pseudomonadati</taxon>
        <taxon>Bacteroidota</taxon>
        <taxon>Flavobacteriia</taxon>
        <taxon>Flavobacteriales</taxon>
        <taxon>Flavobacteriaceae</taxon>
        <taxon>Subsaximicrobium</taxon>
    </lineage>
</organism>
<name>A0A5C6ZH41_9FLAO</name>
<accession>A0A5C6ZH41</accession>
<gene>
    <name evidence="1" type="ORF">ESY86_09655</name>
</gene>
<reference evidence="1 2" key="1">
    <citation type="submission" date="2019-08" db="EMBL/GenBank/DDBJ databases">
        <title>Genomes of Subsaximicrobium wynnwilliamsii strains.</title>
        <authorList>
            <person name="Bowman J.P."/>
        </authorList>
    </citation>
    <scope>NUCLEOTIDE SEQUENCE [LARGE SCALE GENOMIC DNA]</scope>
    <source>
        <strain evidence="1 2">2-80-2</strain>
    </source>
</reference>
<evidence type="ECO:0000313" key="2">
    <source>
        <dbReference type="Proteomes" id="UP000321578"/>
    </source>
</evidence>
<protein>
    <submittedName>
        <fullName evidence="1">Uncharacterized protein</fullName>
    </submittedName>
</protein>
<dbReference type="AlphaFoldDB" id="A0A5C6ZH41"/>
<evidence type="ECO:0000313" key="1">
    <source>
        <dbReference type="EMBL" id="TXD89295.1"/>
    </source>
</evidence>
<dbReference type="Proteomes" id="UP000321578">
    <property type="component" value="Unassembled WGS sequence"/>
</dbReference>